<dbReference type="PIRSF" id="PIRSF005739">
    <property type="entry name" value="O-mtase"/>
    <property type="match status" value="1"/>
</dbReference>
<dbReference type="Gene3D" id="3.40.50.150">
    <property type="entry name" value="Vaccinia Virus protein VP39"/>
    <property type="match status" value="1"/>
</dbReference>
<dbReference type="InterPro" id="IPR012967">
    <property type="entry name" value="COMT_dimerisation"/>
</dbReference>
<feature type="domain" description="O-methyltransferase C-terminal" evidence="5">
    <location>
        <begin position="147"/>
        <end position="314"/>
    </location>
</feature>
<dbReference type="InterPro" id="IPR036390">
    <property type="entry name" value="WH_DNA-bd_sf"/>
</dbReference>
<organism evidence="7 8">
    <name type="scientific">Achromobacter veterisilvae</name>
    <dbReference type="NCBI Taxonomy" id="2069367"/>
    <lineage>
        <taxon>Bacteria</taxon>
        <taxon>Pseudomonadati</taxon>
        <taxon>Pseudomonadota</taxon>
        <taxon>Betaproteobacteria</taxon>
        <taxon>Burkholderiales</taxon>
        <taxon>Alcaligenaceae</taxon>
        <taxon>Achromobacter</taxon>
    </lineage>
</organism>
<dbReference type="CDD" id="cd02440">
    <property type="entry name" value="AdoMet_MTases"/>
    <property type="match status" value="1"/>
</dbReference>
<dbReference type="EMBL" id="UFQC01000036">
    <property type="protein sequence ID" value="SSW72294.1"/>
    <property type="molecule type" value="Genomic_DNA"/>
</dbReference>
<evidence type="ECO:0000313" key="7">
    <source>
        <dbReference type="EMBL" id="SSW72294.1"/>
    </source>
</evidence>
<dbReference type="InterPro" id="IPR036388">
    <property type="entry name" value="WH-like_DNA-bd_sf"/>
</dbReference>
<dbReference type="Pfam" id="PF08100">
    <property type="entry name" value="Dimerisation"/>
    <property type="match status" value="1"/>
</dbReference>
<protein>
    <submittedName>
        <fullName evidence="7">3-hydroxy-5-methyl-1-naphthoate 3-O-methyltransferase</fullName>
        <ecNumber evidence="7">2.1.1.302</ecNumber>
    </submittedName>
</protein>
<evidence type="ECO:0000256" key="1">
    <source>
        <dbReference type="ARBA" id="ARBA00022603"/>
    </source>
</evidence>
<dbReference type="InterPro" id="IPR016461">
    <property type="entry name" value="COMT-like"/>
</dbReference>
<evidence type="ECO:0000256" key="3">
    <source>
        <dbReference type="ARBA" id="ARBA00022691"/>
    </source>
</evidence>
<keyword evidence="1 7" id="KW-0489">Methyltransferase</keyword>
<dbReference type="PROSITE" id="PS51683">
    <property type="entry name" value="SAM_OMT_II"/>
    <property type="match status" value="1"/>
</dbReference>
<dbReference type="EC" id="2.1.1.302" evidence="7"/>
<dbReference type="Pfam" id="PF00891">
    <property type="entry name" value="Methyltransf_2"/>
    <property type="match status" value="1"/>
</dbReference>
<dbReference type="InterPro" id="IPR001077">
    <property type="entry name" value="COMT_C"/>
</dbReference>
<dbReference type="OrthoDB" id="8700339at2"/>
<dbReference type="InterPro" id="IPR029063">
    <property type="entry name" value="SAM-dependent_MTases_sf"/>
</dbReference>
<dbReference type="PANTHER" id="PTHR43712:SF2">
    <property type="entry name" value="O-METHYLTRANSFERASE CICE"/>
    <property type="match status" value="1"/>
</dbReference>
<sequence length="340" mass="36272">MHTSHPLQRYWDLAAAAVQGQALDAALELGVLDRLAQPASAAQVAAALALDPAQTGHLLDLLWSMDLLHRVEGDPVLYRCQPQARQYFCQDQPACCADAWRYRRQALERFSAQLGGLLRRDGPRPAPYVQTDAAGWAEAARKQIGQEQRAVAVPAALEALACVPGASDARRILDLGGGPGLIGIALVQANPDASGVVFDWPETAAVARENIARAGLADRLSVLGGDLASDAIGRDYDLIWCSSVLHFLPDPDAALRKMRDALAPGGTLVMAHAEIPADAAAAARVLPYYLPMMMLGRRVTRAGELRQALADCGFADVRGFDSARFPLAPLHVLSARKAAP</sequence>
<reference evidence="7 8" key="1">
    <citation type="submission" date="2018-07" db="EMBL/GenBank/DDBJ databases">
        <authorList>
            <person name="Peeters C."/>
        </authorList>
    </citation>
    <scope>NUCLEOTIDE SEQUENCE [LARGE SCALE GENOMIC DNA]</scope>
    <source>
        <strain evidence="7 8">LMG 30378</strain>
    </source>
</reference>
<dbReference type="AlphaFoldDB" id="A0A446CWN4"/>
<accession>A0A446CWN4</accession>
<dbReference type="GO" id="GO:0008171">
    <property type="term" value="F:O-methyltransferase activity"/>
    <property type="evidence" value="ECO:0007669"/>
    <property type="project" value="InterPro"/>
</dbReference>
<dbReference type="SUPFAM" id="SSF46785">
    <property type="entry name" value="Winged helix' DNA-binding domain"/>
    <property type="match status" value="1"/>
</dbReference>
<keyword evidence="2 7" id="KW-0808">Transferase</keyword>
<evidence type="ECO:0000259" key="5">
    <source>
        <dbReference type="Pfam" id="PF00891"/>
    </source>
</evidence>
<evidence type="ECO:0000313" key="8">
    <source>
        <dbReference type="Proteomes" id="UP000289465"/>
    </source>
</evidence>
<evidence type="ECO:0000259" key="6">
    <source>
        <dbReference type="Pfam" id="PF08100"/>
    </source>
</evidence>
<gene>
    <name evidence="7" type="primary">aziB2</name>
    <name evidence="7" type="ORF">AVE30378_05029</name>
</gene>
<dbReference type="RefSeq" id="WP_129244850.1">
    <property type="nucleotide sequence ID" value="NZ_UFQC01000036.1"/>
</dbReference>
<feature type="active site" description="Proton acceptor" evidence="4">
    <location>
        <position position="246"/>
    </location>
</feature>
<dbReference type="Gene3D" id="1.10.10.10">
    <property type="entry name" value="Winged helix-like DNA-binding domain superfamily/Winged helix DNA-binding domain"/>
    <property type="match status" value="1"/>
</dbReference>
<dbReference type="SUPFAM" id="SSF53335">
    <property type="entry name" value="S-adenosyl-L-methionine-dependent methyltransferases"/>
    <property type="match status" value="1"/>
</dbReference>
<feature type="domain" description="O-methyltransferase dimerisation" evidence="6">
    <location>
        <begin position="11"/>
        <end position="87"/>
    </location>
</feature>
<evidence type="ECO:0000256" key="2">
    <source>
        <dbReference type="ARBA" id="ARBA00022679"/>
    </source>
</evidence>
<keyword evidence="3" id="KW-0949">S-adenosyl-L-methionine</keyword>
<dbReference type="GO" id="GO:0046983">
    <property type="term" value="F:protein dimerization activity"/>
    <property type="evidence" value="ECO:0007669"/>
    <property type="project" value="InterPro"/>
</dbReference>
<dbReference type="GO" id="GO:0032259">
    <property type="term" value="P:methylation"/>
    <property type="evidence" value="ECO:0007669"/>
    <property type="project" value="UniProtKB-KW"/>
</dbReference>
<dbReference type="Proteomes" id="UP000289465">
    <property type="component" value="Unassembled WGS sequence"/>
</dbReference>
<evidence type="ECO:0000256" key="4">
    <source>
        <dbReference type="PIRSR" id="PIRSR005739-1"/>
    </source>
</evidence>
<name>A0A446CWN4_9BURK</name>
<dbReference type="PANTHER" id="PTHR43712">
    <property type="entry name" value="PUTATIVE (AFU_ORTHOLOGUE AFUA_4G14580)-RELATED"/>
    <property type="match status" value="1"/>
</dbReference>
<proteinExistence type="predicted"/>